<proteinExistence type="predicted"/>
<sequence>MRSAGPQRVDHGEWTAEMVSSVGWAGLGDDGDGYEKRGVDGNGKDSGRCLALQIAAGGFFLRRFGDGWVTATTETDDSPSLRLRVELEAHHHMAAVWGRERSRKALWLSSWSEYELILMLRRKRKRNSSRNKDLNRGQVW</sequence>
<reference evidence="1 2" key="1">
    <citation type="submission" date="2022-12" db="EMBL/GenBank/DDBJ databases">
        <title>Chromosome-scale assembly of the Ensete ventricosum genome.</title>
        <authorList>
            <person name="Dussert Y."/>
            <person name="Stocks J."/>
            <person name="Wendawek A."/>
            <person name="Woldeyes F."/>
            <person name="Nichols R.A."/>
            <person name="Borrell J.S."/>
        </authorList>
    </citation>
    <scope>NUCLEOTIDE SEQUENCE [LARGE SCALE GENOMIC DNA]</scope>
    <source>
        <strain evidence="2">cv. Maze</strain>
        <tissue evidence="1">Seeds</tissue>
    </source>
</reference>
<comment type="caution">
    <text evidence="1">The sequence shown here is derived from an EMBL/GenBank/DDBJ whole genome shotgun (WGS) entry which is preliminary data.</text>
</comment>
<organism evidence="1 2">
    <name type="scientific">Ensete ventricosum</name>
    <name type="common">Abyssinian banana</name>
    <name type="synonym">Musa ensete</name>
    <dbReference type="NCBI Taxonomy" id="4639"/>
    <lineage>
        <taxon>Eukaryota</taxon>
        <taxon>Viridiplantae</taxon>
        <taxon>Streptophyta</taxon>
        <taxon>Embryophyta</taxon>
        <taxon>Tracheophyta</taxon>
        <taxon>Spermatophyta</taxon>
        <taxon>Magnoliopsida</taxon>
        <taxon>Liliopsida</taxon>
        <taxon>Zingiberales</taxon>
        <taxon>Musaceae</taxon>
        <taxon>Ensete</taxon>
    </lineage>
</organism>
<dbReference type="EMBL" id="JAQQAF010000001">
    <property type="protein sequence ID" value="KAJ8513519.1"/>
    <property type="molecule type" value="Genomic_DNA"/>
</dbReference>
<protein>
    <submittedName>
        <fullName evidence="1">Uncharacterized protein</fullName>
    </submittedName>
</protein>
<evidence type="ECO:0000313" key="1">
    <source>
        <dbReference type="EMBL" id="KAJ8513519.1"/>
    </source>
</evidence>
<evidence type="ECO:0000313" key="2">
    <source>
        <dbReference type="Proteomes" id="UP001222027"/>
    </source>
</evidence>
<gene>
    <name evidence="1" type="ORF">OPV22_003953</name>
</gene>
<dbReference type="AlphaFoldDB" id="A0AAV8S2F0"/>
<dbReference type="Proteomes" id="UP001222027">
    <property type="component" value="Unassembled WGS sequence"/>
</dbReference>
<keyword evidence="2" id="KW-1185">Reference proteome</keyword>
<accession>A0AAV8S2F0</accession>
<name>A0AAV8S2F0_ENSVE</name>